<evidence type="ECO:0000313" key="4">
    <source>
        <dbReference type="Proteomes" id="UP001195724"/>
    </source>
</evidence>
<gene>
    <name evidence="2" type="ORF">J7S33_28810</name>
    <name evidence="1" type="ORF">JOE68_005532</name>
</gene>
<reference evidence="2" key="2">
    <citation type="submission" date="2021-04" db="EMBL/GenBank/DDBJ databases">
        <title>Saccharothrix algeriensis WGS.</title>
        <authorList>
            <person name="Stuskova K."/>
            <person name="Hakalova E."/>
            <person name="Tebbal A.B."/>
            <person name="Eichmeier A."/>
        </authorList>
    </citation>
    <scope>NUCLEOTIDE SEQUENCE</scope>
    <source>
        <strain evidence="2">NRRL B-24137</strain>
    </source>
</reference>
<dbReference type="Proteomes" id="UP000671828">
    <property type="component" value="Chromosome"/>
</dbReference>
<accession>A0A8T8HWT4</accession>
<evidence type="ECO:0000313" key="3">
    <source>
        <dbReference type="Proteomes" id="UP000671828"/>
    </source>
</evidence>
<dbReference type="AlphaFoldDB" id="A0A8T8HWT4"/>
<organism evidence="2 3">
    <name type="scientific">Saccharothrix algeriensis</name>
    <dbReference type="NCBI Taxonomy" id="173560"/>
    <lineage>
        <taxon>Bacteria</taxon>
        <taxon>Bacillati</taxon>
        <taxon>Actinomycetota</taxon>
        <taxon>Actinomycetes</taxon>
        <taxon>Pseudonocardiales</taxon>
        <taxon>Pseudonocardiaceae</taxon>
        <taxon>Saccharothrix</taxon>
    </lineage>
</organism>
<name>A0A8T8HWT4_9PSEU</name>
<reference evidence="1 4" key="1">
    <citation type="submission" date="2021-01" db="EMBL/GenBank/DDBJ databases">
        <title>Sequencing the genomes of 1000 actinobacteria strains.</title>
        <authorList>
            <person name="Klenk H.-P."/>
        </authorList>
    </citation>
    <scope>NUCLEOTIDE SEQUENCE [LARGE SCALE GENOMIC DNA]</scope>
    <source>
        <strain evidence="1 4">DSM 44581</strain>
    </source>
</reference>
<evidence type="ECO:0000313" key="1">
    <source>
        <dbReference type="EMBL" id="MBM7814667.1"/>
    </source>
</evidence>
<protein>
    <submittedName>
        <fullName evidence="2">Uncharacterized protein</fullName>
    </submittedName>
</protein>
<dbReference type="EMBL" id="CP072788">
    <property type="protein sequence ID" value="QTR02956.1"/>
    <property type="molecule type" value="Genomic_DNA"/>
</dbReference>
<dbReference type="Proteomes" id="UP001195724">
    <property type="component" value="Unassembled WGS sequence"/>
</dbReference>
<keyword evidence="4" id="KW-1185">Reference proteome</keyword>
<dbReference type="EMBL" id="JAFBCL010000001">
    <property type="protein sequence ID" value="MBM7814667.1"/>
    <property type="molecule type" value="Genomic_DNA"/>
</dbReference>
<dbReference type="RefSeq" id="WP_204845287.1">
    <property type="nucleotide sequence ID" value="NZ_JAFBCL010000001.1"/>
</dbReference>
<proteinExistence type="predicted"/>
<evidence type="ECO:0000313" key="2">
    <source>
        <dbReference type="EMBL" id="QTR02956.1"/>
    </source>
</evidence>
<sequence>MISISLVGCHAGSPADDVPPPAELGERMRAHAAALREDAPYRPPDAEQRRAFPAALAGLGATPSRADDRLRELGFTVSRAVDGRTGRPYALAATEPGAERAWGLYVVDLSQPSRVAVQVPHPANDLRTADIGLALFRRLPGAVLAVAGTHRRAAAGAGDMAHRTDSMFHALAEAHSRERLPQVQVHGFDDDSLPSADLVLSPGAGDGGPLLDRVADDLDGSMRVCRAWARDCGDLEGRRNRQGGVAAEHGAFFAHVEINRTTRESPERWDEVVRALGEALTGT</sequence>